<organism evidence="11 12">
    <name type="scientific">Microbaculum marinum</name>
    <dbReference type="NCBI Taxonomy" id="1764581"/>
    <lineage>
        <taxon>Bacteria</taxon>
        <taxon>Pseudomonadati</taxon>
        <taxon>Pseudomonadota</taxon>
        <taxon>Alphaproteobacteria</taxon>
        <taxon>Hyphomicrobiales</taxon>
        <taxon>Tepidamorphaceae</taxon>
        <taxon>Microbaculum</taxon>
    </lineage>
</organism>
<evidence type="ECO:0000256" key="8">
    <source>
        <dbReference type="ARBA" id="ARBA00031423"/>
    </source>
</evidence>
<evidence type="ECO:0000256" key="9">
    <source>
        <dbReference type="ARBA" id="ARBA00031501"/>
    </source>
</evidence>
<dbReference type="EC" id="2.4.1.25" evidence="3 10"/>
<proteinExistence type="inferred from homology"/>
<keyword evidence="6 10" id="KW-0808">Transferase</keyword>
<evidence type="ECO:0000256" key="1">
    <source>
        <dbReference type="ARBA" id="ARBA00000439"/>
    </source>
</evidence>
<dbReference type="GO" id="GO:0005975">
    <property type="term" value="P:carbohydrate metabolic process"/>
    <property type="evidence" value="ECO:0007669"/>
    <property type="project" value="InterPro"/>
</dbReference>
<dbReference type="AlphaFoldDB" id="A0AAW9RVA8"/>
<evidence type="ECO:0000256" key="2">
    <source>
        <dbReference type="ARBA" id="ARBA00005684"/>
    </source>
</evidence>
<dbReference type="PANTHER" id="PTHR32438:SF5">
    <property type="entry name" value="4-ALPHA-GLUCANOTRANSFERASE DPE1, CHLOROPLASTIC_AMYLOPLASTIC"/>
    <property type="match status" value="1"/>
</dbReference>
<dbReference type="PANTHER" id="PTHR32438">
    <property type="entry name" value="4-ALPHA-GLUCANOTRANSFERASE DPE1, CHLOROPLASTIC/AMYLOPLASTIC"/>
    <property type="match status" value="1"/>
</dbReference>
<dbReference type="RefSeq" id="WP_340331922.1">
    <property type="nucleotide sequence ID" value="NZ_JAZHOF010000010.1"/>
</dbReference>
<evidence type="ECO:0000256" key="6">
    <source>
        <dbReference type="ARBA" id="ARBA00022679"/>
    </source>
</evidence>
<dbReference type="Gene3D" id="3.20.20.80">
    <property type="entry name" value="Glycosidases"/>
    <property type="match status" value="1"/>
</dbReference>
<dbReference type="InterPro" id="IPR017853">
    <property type="entry name" value="GH"/>
</dbReference>
<evidence type="ECO:0000256" key="3">
    <source>
        <dbReference type="ARBA" id="ARBA00012560"/>
    </source>
</evidence>
<evidence type="ECO:0000256" key="4">
    <source>
        <dbReference type="ARBA" id="ARBA00020295"/>
    </source>
</evidence>
<comment type="similarity">
    <text evidence="2 10">Belongs to the disproportionating enzyme family.</text>
</comment>
<gene>
    <name evidence="11" type="primary">malQ</name>
    <name evidence="11" type="ORF">V3328_22250</name>
</gene>
<evidence type="ECO:0000313" key="12">
    <source>
        <dbReference type="Proteomes" id="UP001378188"/>
    </source>
</evidence>
<evidence type="ECO:0000256" key="10">
    <source>
        <dbReference type="RuleBase" id="RU361207"/>
    </source>
</evidence>
<keyword evidence="12" id="KW-1185">Reference proteome</keyword>
<dbReference type="InterPro" id="IPR003385">
    <property type="entry name" value="Glyco_hydro_77"/>
</dbReference>
<dbReference type="NCBIfam" id="TIGR00217">
    <property type="entry name" value="malQ"/>
    <property type="match status" value="1"/>
</dbReference>
<dbReference type="Proteomes" id="UP001378188">
    <property type="component" value="Unassembled WGS sequence"/>
</dbReference>
<dbReference type="SUPFAM" id="SSF51445">
    <property type="entry name" value="(Trans)glycosidases"/>
    <property type="match status" value="1"/>
</dbReference>
<name>A0AAW9RVA8_9HYPH</name>
<protein>
    <recommendedName>
        <fullName evidence="4 10">4-alpha-glucanotransferase</fullName>
        <ecNumber evidence="3 10">2.4.1.25</ecNumber>
    </recommendedName>
    <alternativeName>
        <fullName evidence="8 10">Amylomaltase</fullName>
    </alternativeName>
    <alternativeName>
        <fullName evidence="9 10">Disproportionating enzyme</fullName>
    </alternativeName>
</protein>
<accession>A0AAW9RVA8</accession>
<keyword evidence="7 10" id="KW-0119">Carbohydrate metabolism</keyword>
<reference evidence="11 12" key="1">
    <citation type="submission" date="2024-02" db="EMBL/GenBank/DDBJ databases">
        <title>Genome analysis and characterization of Microbaculum marinisediminis sp. nov., isolated from marine sediment.</title>
        <authorList>
            <person name="Du Z.-J."/>
            <person name="Ye Y.-Q."/>
            <person name="Zhang Z.-R."/>
            <person name="Yuan S.-M."/>
            <person name="Zhang X.-Y."/>
        </authorList>
    </citation>
    <scope>NUCLEOTIDE SEQUENCE [LARGE SCALE GENOMIC DNA]</scope>
    <source>
        <strain evidence="11 12">SDUM1044001</strain>
    </source>
</reference>
<evidence type="ECO:0000313" key="11">
    <source>
        <dbReference type="EMBL" id="MEJ8574222.1"/>
    </source>
</evidence>
<sequence length="616" mass="67101">MTTLDELARAHGIALSYSAPKGRVRVPAATKRRLLASLGIEASKRSEASAVSVDAPVMRTAGTARCFIPDWLEEGRAWGISLQLYELRSSRNWGIGDFADLEAVCRIAGRAGADFIGLNPLHAMFTAEPRKCSPFSPSNRSFLNPLYIAVDAVPGHGSEVVDTDRLARLRATDVVDYAGVAEVKLDILRRLFRRWRNGGGEGGWSASAFDAFCTNEGENLRRHALFEALSARMVAEGHGSGWKGWPAEYRDAGGAAVAEFAAANADDVSFHMWLQWIARLQLDAAQRTAREAGMRIGLYLDFAVGEAPDGSATWSNPHLVIADMSVGAPPDIFAEHGQNWGLAPLSPTGLAAGDFEHYRTLVSAAMRSAGALRIDHVMALWQLFFIPEGGTAADGAYVRYRIDRLVEVLAEESRTHRALVIGEDLGNVPRGFRTIMRNAAILSYRLLYFEQEEGVFRSPGDYARVALACLSTHDLPTLIGWWRGTDVALRQTHGLVDAETSRIHAEARRTERRNLLAAMVAAGTLRAEDASAEADGDYFEAIAVAAHRYVARSSSMLANARLADLVGEERATNLPGTVDSYPNWQLKLDVAVEDLADTSLFRAITAAMAAERPRLP</sequence>
<comment type="caution">
    <text evidence="11">The sequence shown here is derived from an EMBL/GenBank/DDBJ whole genome shotgun (WGS) entry which is preliminary data.</text>
</comment>
<dbReference type="GO" id="GO:0004134">
    <property type="term" value="F:4-alpha-glucanotransferase activity"/>
    <property type="evidence" value="ECO:0007669"/>
    <property type="project" value="UniProtKB-EC"/>
</dbReference>
<evidence type="ECO:0000256" key="5">
    <source>
        <dbReference type="ARBA" id="ARBA00022676"/>
    </source>
</evidence>
<comment type="catalytic activity">
    <reaction evidence="1 10">
        <text>Transfers a segment of a (1-&gt;4)-alpha-D-glucan to a new position in an acceptor, which may be glucose or a (1-&gt;4)-alpha-D-glucan.</text>
        <dbReference type="EC" id="2.4.1.25"/>
    </reaction>
</comment>
<dbReference type="Pfam" id="PF02446">
    <property type="entry name" value="Glyco_hydro_77"/>
    <property type="match status" value="1"/>
</dbReference>
<keyword evidence="5 10" id="KW-0328">Glycosyltransferase</keyword>
<evidence type="ECO:0000256" key="7">
    <source>
        <dbReference type="ARBA" id="ARBA00023277"/>
    </source>
</evidence>
<dbReference type="EMBL" id="JAZHOF010000010">
    <property type="protein sequence ID" value="MEJ8574222.1"/>
    <property type="molecule type" value="Genomic_DNA"/>
</dbReference>